<reference evidence="1 2" key="1">
    <citation type="journal article" date="2023" name="bioRxiv">
        <title>High-quality genome assemblies of four members of thePodospora anserinaspecies complex.</title>
        <authorList>
            <person name="Ament-Velasquez S.L."/>
            <person name="Vogan A.A."/>
            <person name="Wallerman O."/>
            <person name="Hartmann F."/>
            <person name="Gautier V."/>
            <person name="Silar P."/>
            <person name="Giraud T."/>
            <person name="Johannesson H."/>
        </authorList>
    </citation>
    <scope>NUCLEOTIDE SEQUENCE [LARGE SCALE GENOMIC DNA]</scope>
    <source>
        <strain evidence="1 2">CBS 124.78</strain>
    </source>
</reference>
<proteinExistence type="predicted"/>
<dbReference type="EMBL" id="JAFFHC010000003">
    <property type="protein sequence ID" value="KAK4678479.1"/>
    <property type="molecule type" value="Genomic_DNA"/>
</dbReference>
<organism evidence="1 2">
    <name type="scientific">Podospora pseudoanserina</name>
    <dbReference type="NCBI Taxonomy" id="2609844"/>
    <lineage>
        <taxon>Eukaryota</taxon>
        <taxon>Fungi</taxon>
        <taxon>Dikarya</taxon>
        <taxon>Ascomycota</taxon>
        <taxon>Pezizomycotina</taxon>
        <taxon>Sordariomycetes</taxon>
        <taxon>Sordariomycetidae</taxon>
        <taxon>Sordariales</taxon>
        <taxon>Podosporaceae</taxon>
        <taxon>Podospora</taxon>
    </lineage>
</organism>
<dbReference type="GeneID" id="87966774"/>
<accession>A0ABR0IDY7</accession>
<comment type="caution">
    <text evidence="1">The sequence shown here is derived from an EMBL/GenBank/DDBJ whole genome shotgun (WGS) entry which is preliminary data.</text>
</comment>
<evidence type="ECO:0000313" key="2">
    <source>
        <dbReference type="Proteomes" id="UP001323617"/>
    </source>
</evidence>
<gene>
    <name evidence="1" type="ORF">QC764_308000</name>
</gene>
<evidence type="ECO:0000313" key="1">
    <source>
        <dbReference type="EMBL" id="KAK4678479.1"/>
    </source>
</evidence>
<dbReference type="Proteomes" id="UP001323617">
    <property type="component" value="Unassembled WGS sequence"/>
</dbReference>
<dbReference type="RefSeq" id="XP_062801949.1">
    <property type="nucleotide sequence ID" value="XM_062945909.1"/>
</dbReference>
<name>A0ABR0IDY7_9PEZI</name>
<keyword evidence="2" id="KW-1185">Reference proteome</keyword>
<protein>
    <submittedName>
        <fullName evidence="1">Uncharacterized protein</fullName>
    </submittedName>
</protein>
<sequence length="162" mass="16878">MVSRLSDGKPGSRDVNENIYFIFGTVAVSWKKSVIIRDKDITMHFRSVIELLAMSSLAVTGASAACTPIPSSSTATPTPTPSVTPDCGGDQSIALCCMNLAPWSTNSGIWGGACGYYPADPNERVGARCITRAPGTNCFGSLLATCCAGFIPGQCSLGTRCT</sequence>